<reference evidence="2 3" key="1">
    <citation type="journal article" date="2016" name="Front. Microbiol.">
        <title>Genomic Resource of Rice Seed Associated Bacteria.</title>
        <authorList>
            <person name="Midha S."/>
            <person name="Bansal K."/>
            <person name="Sharma S."/>
            <person name="Kumar N."/>
            <person name="Patil P.P."/>
            <person name="Chaudhry V."/>
            <person name="Patil P.B."/>
        </authorList>
    </citation>
    <scope>NUCLEOTIDE SEQUENCE [LARGE SCALE GENOMIC DNA]</scope>
    <source>
        <strain evidence="2 3">NS220</strain>
    </source>
</reference>
<dbReference type="EMBL" id="LDRT01000101">
    <property type="protein sequence ID" value="KTR93014.1"/>
    <property type="molecule type" value="Genomic_DNA"/>
</dbReference>
<feature type="transmembrane region" description="Helical" evidence="1">
    <location>
        <begin position="12"/>
        <end position="34"/>
    </location>
</feature>
<keyword evidence="1" id="KW-0812">Transmembrane</keyword>
<keyword evidence="1" id="KW-1133">Transmembrane helix</keyword>
<dbReference type="AlphaFoldDB" id="A0A147EUQ5"/>
<organism evidence="2 3">
    <name type="scientific">Microbacterium testaceum</name>
    <name type="common">Aureobacterium testaceum</name>
    <name type="synonym">Brevibacterium testaceum</name>
    <dbReference type="NCBI Taxonomy" id="2033"/>
    <lineage>
        <taxon>Bacteria</taxon>
        <taxon>Bacillati</taxon>
        <taxon>Actinomycetota</taxon>
        <taxon>Actinomycetes</taxon>
        <taxon>Micrococcales</taxon>
        <taxon>Microbacteriaceae</taxon>
        <taxon>Microbacterium</taxon>
    </lineage>
</organism>
<gene>
    <name evidence="2" type="ORF">NS220_13680</name>
</gene>
<evidence type="ECO:0000256" key="1">
    <source>
        <dbReference type="SAM" id="Phobius"/>
    </source>
</evidence>
<feature type="transmembrane region" description="Helical" evidence="1">
    <location>
        <begin position="54"/>
        <end position="76"/>
    </location>
</feature>
<comment type="caution">
    <text evidence="2">The sequence shown here is derived from an EMBL/GenBank/DDBJ whole genome shotgun (WGS) entry which is preliminary data.</text>
</comment>
<evidence type="ECO:0000313" key="2">
    <source>
        <dbReference type="EMBL" id="KTR93014.1"/>
    </source>
</evidence>
<dbReference type="RefSeq" id="WP_058624582.1">
    <property type="nucleotide sequence ID" value="NZ_LDRT01000101.1"/>
</dbReference>
<sequence>MTSPVAPVRTSTLAVVGFIAAFIVPIAGLVIGIVARNQLQRPDNVEGGVGFARWAMIIGALGTAGNVVFIVVWASLMARVLSTM</sequence>
<keyword evidence="1" id="KW-0472">Membrane</keyword>
<dbReference type="OrthoDB" id="5074441at2"/>
<dbReference type="Proteomes" id="UP000075025">
    <property type="component" value="Unassembled WGS sequence"/>
</dbReference>
<evidence type="ECO:0008006" key="4">
    <source>
        <dbReference type="Google" id="ProtNLM"/>
    </source>
</evidence>
<accession>A0A147EUQ5</accession>
<proteinExistence type="predicted"/>
<dbReference type="PATRIC" id="fig|2033.6.peg.126"/>
<name>A0A147EUQ5_MICTE</name>
<protein>
    <recommendedName>
        <fullName evidence="4">DUF4190 domain-containing protein</fullName>
    </recommendedName>
</protein>
<evidence type="ECO:0000313" key="3">
    <source>
        <dbReference type="Proteomes" id="UP000075025"/>
    </source>
</evidence>